<feature type="chain" id="PRO_5044629104" description="Secreted protein" evidence="1">
    <location>
        <begin position="19"/>
        <end position="88"/>
    </location>
</feature>
<reference evidence="2 4" key="1">
    <citation type="journal article" date="2020" name="Stud. Mycol.">
        <title>101 Dothideomycetes genomes: a test case for predicting lifestyles and emergence of pathogens.</title>
        <authorList>
            <person name="Haridas S."/>
            <person name="Albert R."/>
            <person name="Binder M."/>
            <person name="Bloem J."/>
            <person name="Labutti K."/>
            <person name="Salamov A."/>
            <person name="Andreopoulos B."/>
            <person name="Baker S."/>
            <person name="Barry K."/>
            <person name="Bills G."/>
            <person name="Bluhm B."/>
            <person name="Cannon C."/>
            <person name="Castanera R."/>
            <person name="Culley D."/>
            <person name="Daum C."/>
            <person name="Ezra D."/>
            <person name="Gonzalez J."/>
            <person name="Henrissat B."/>
            <person name="Kuo A."/>
            <person name="Liang C."/>
            <person name="Lipzen A."/>
            <person name="Lutzoni F."/>
            <person name="Magnuson J."/>
            <person name="Mondo S."/>
            <person name="Nolan M."/>
            <person name="Ohm R."/>
            <person name="Pangilinan J."/>
            <person name="Park H.-J."/>
            <person name="Ramirez L."/>
            <person name="Alfaro M."/>
            <person name="Sun H."/>
            <person name="Tritt A."/>
            <person name="Yoshinaga Y."/>
            <person name="Zwiers L.-H."/>
            <person name="Turgeon B."/>
            <person name="Goodwin S."/>
            <person name="Spatafora J."/>
            <person name="Crous P."/>
            <person name="Grigoriev I."/>
        </authorList>
    </citation>
    <scope>NUCLEOTIDE SEQUENCE</scope>
    <source>
        <strain evidence="2 4">CBS 304.34</strain>
    </source>
</reference>
<protein>
    <recommendedName>
        <fullName evidence="5">Secreted protein</fullName>
    </recommendedName>
</protein>
<dbReference type="RefSeq" id="XP_033574855.1">
    <property type="nucleotide sequence ID" value="XM_033720406.1"/>
</dbReference>
<accession>A0A6A6YGG0</accession>
<evidence type="ECO:0000313" key="4">
    <source>
        <dbReference type="RefSeq" id="XP_033574855.1"/>
    </source>
</evidence>
<dbReference type="Proteomes" id="UP000504636">
    <property type="component" value="Unplaced"/>
</dbReference>
<evidence type="ECO:0000256" key="1">
    <source>
        <dbReference type="SAM" id="SignalP"/>
    </source>
</evidence>
<evidence type="ECO:0000313" key="2">
    <source>
        <dbReference type="EMBL" id="KAF2807891.1"/>
    </source>
</evidence>
<keyword evidence="3" id="KW-1185">Reference proteome</keyword>
<reference evidence="4" key="3">
    <citation type="submission" date="2025-04" db="UniProtKB">
        <authorList>
            <consortium name="RefSeq"/>
        </authorList>
    </citation>
    <scope>IDENTIFICATION</scope>
    <source>
        <strain evidence="4">CBS 304.34</strain>
    </source>
</reference>
<dbReference type="GeneID" id="54461299"/>
<keyword evidence="1" id="KW-0732">Signal</keyword>
<organism evidence="2">
    <name type="scientific">Mytilinidion resinicola</name>
    <dbReference type="NCBI Taxonomy" id="574789"/>
    <lineage>
        <taxon>Eukaryota</taxon>
        <taxon>Fungi</taxon>
        <taxon>Dikarya</taxon>
        <taxon>Ascomycota</taxon>
        <taxon>Pezizomycotina</taxon>
        <taxon>Dothideomycetes</taxon>
        <taxon>Pleosporomycetidae</taxon>
        <taxon>Mytilinidiales</taxon>
        <taxon>Mytilinidiaceae</taxon>
        <taxon>Mytilinidion</taxon>
    </lineage>
</organism>
<evidence type="ECO:0000313" key="3">
    <source>
        <dbReference type="Proteomes" id="UP000504636"/>
    </source>
</evidence>
<dbReference type="EMBL" id="MU003704">
    <property type="protein sequence ID" value="KAF2807891.1"/>
    <property type="molecule type" value="Genomic_DNA"/>
</dbReference>
<sequence>MRAPYNCLLAFAFSLTLMDPLTWHRSQRTFSSSISPTIRCGLVGYNTCVIALSSPLGDGRRPEFDPQRRTPNSFESLFFVRLVLLKGV</sequence>
<feature type="signal peptide" evidence="1">
    <location>
        <begin position="1"/>
        <end position="18"/>
    </location>
</feature>
<dbReference type="AlphaFoldDB" id="A0A6A6YGG0"/>
<reference evidence="4" key="2">
    <citation type="submission" date="2020-04" db="EMBL/GenBank/DDBJ databases">
        <authorList>
            <consortium name="NCBI Genome Project"/>
        </authorList>
    </citation>
    <scope>NUCLEOTIDE SEQUENCE</scope>
    <source>
        <strain evidence="4">CBS 304.34</strain>
    </source>
</reference>
<gene>
    <name evidence="2 4" type="ORF">BDZ99DRAFT_464792</name>
</gene>
<evidence type="ECO:0008006" key="5">
    <source>
        <dbReference type="Google" id="ProtNLM"/>
    </source>
</evidence>
<name>A0A6A6YGG0_9PEZI</name>
<proteinExistence type="predicted"/>